<name>A0A931AUN3_9FIRM</name>
<dbReference type="AlphaFoldDB" id="A0A931AUN3"/>
<accession>A0A931AUN3</accession>
<gene>
    <name evidence="1" type="ORF">I0Q91_07870</name>
</gene>
<dbReference type="Pfam" id="PF10092">
    <property type="entry name" value="DUF2330"/>
    <property type="match status" value="1"/>
</dbReference>
<dbReference type="RefSeq" id="WP_270453918.1">
    <property type="nucleotide sequence ID" value="NZ_JADPIE010000004.1"/>
</dbReference>
<organism evidence="1 2">
    <name type="scientific">Halonatronomonas betaini</name>
    <dbReference type="NCBI Taxonomy" id="2778430"/>
    <lineage>
        <taxon>Bacteria</taxon>
        <taxon>Bacillati</taxon>
        <taxon>Bacillota</taxon>
        <taxon>Clostridia</taxon>
        <taxon>Halanaerobiales</taxon>
        <taxon>Halarsenatibacteraceae</taxon>
        <taxon>Halonatronomonas</taxon>
    </lineage>
</organism>
<dbReference type="EMBL" id="JADPIE010000004">
    <property type="protein sequence ID" value="MBF8436989.1"/>
    <property type="molecule type" value="Genomic_DNA"/>
</dbReference>
<protein>
    <submittedName>
        <fullName evidence="1">DUF2330 domain-containing protein</fullName>
    </submittedName>
</protein>
<dbReference type="Proteomes" id="UP000621436">
    <property type="component" value="Unassembled WGS sequence"/>
</dbReference>
<sequence>MKKVIIIVMAVLLLIGLAGFGAQIQADRGSIPFRPQVRIYEPLQQAIIAWNGEDQILILSTDLYASEPTKVLEVIPLPAEPEVTEADPEIYQKVHNLYAEELYQTFTSLRRDGSSGAGAVEPAGEVTFQEKIGAHDISVTRVNRPEEFVNWVNEYLTSQEVDNPTIPEVLAEVIVEYIEDGFDWFVFSVVELTEEPHSQEAIQYRFESDSAYFPLKITRTESGSTELEIMAFMPPKQIDREASRTLNFLPTNVPVIVNNLKISEIDEELGQLMSNYDDSALHHWYIQGELSQFQEDLVVTVPTPSEDELVYYQEIPYHNIRESDLGDVLSLKDELSDREIEMLSGEIIVQPLSDETFLTGPFIDGALILNPYTGRTVVGYQNLLDKEVDLYGYYLEEVEFDLLNLTGLPDFFEREIRFGIMSEDDRYFNLPAFYLTDVDGFVQLCGEALYLESGSFMASTNCFWHPEE</sequence>
<proteinExistence type="predicted"/>
<keyword evidence="2" id="KW-1185">Reference proteome</keyword>
<comment type="caution">
    <text evidence="1">The sequence shown here is derived from an EMBL/GenBank/DDBJ whole genome shotgun (WGS) entry which is preliminary data.</text>
</comment>
<evidence type="ECO:0000313" key="1">
    <source>
        <dbReference type="EMBL" id="MBF8436989.1"/>
    </source>
</evidence>
<dbReference type="InterPro" id="IPR019283">
    <property type="entry name" value="DUF2330"/>
</dbReference>
<reference evidence="1" key="1">
    <citation type="submission" date="2020-11" db="EMBL/GenBank/DDBJ databases">
        <title>Halonatronomonas betainensis gen. nov., sp. nov. a novel haloalkaliphilic representative of the family Halanaerobiacae capable of betaine degradation.</title>
        <authorList>
            <person name="Boltyanskaya Y."/>
            <person name="Kevbrin V."/>
            <person name="Detkova E."/>
            <person name="Grouzdev D.S."/>
            <person name="Koziaeva V."/>
            <person name="Zhilina T."/>
        </authorList>
    </citation>
    <scope>NUCLEOTIDE SEQUENCE</scope>
    <source>
        <strain evidence="1">Z-7014</strain>
    </source>
</reference>
<evidence type="ECO:0000313" key="2">
    <source>
        <dbReference type="Proteomes" id="UP000621436"/>
    </source>
</evidence>